<evidence type="ECO:0000256" key="1">
    <source>
        <dbReference type="SAM" id="Phobius"/>
    </source>
</evidence>
<gene>
    <name evidence="2" type="ORF">IAC42_05510</name>
</gene>
<feature type="transmembrane region" description="Helical" evidence="1">
    <location>
        <begin position="32"/>
        <end position="49"/>
    </location>
</feature>
<feature type="transmembrane region" description="Helical" evidence="1">
    <location>
        <begin position="260"/>
        <end position="280"/>
    </location>
</feature>
<reference evidence="2" key="2">
    <citation type="journal article" date="2021" name="PeerJ">
        <title>Extensive microbial diversity within the chicken gut microbiome revealed by metagenomics and culture.</title>
        <authorList>
            <person name="Gilroy R."/>
            <person name="Ravi A."/>
            <person name="Getino M."/>
            <person name="Pursley I."/>
            <person name="Horton D.L."/>
            <person name="Alikhan N.F."/>
            <person name="Baker D."/>
            <person name="Gharbi K."/>
            <person name="Hall N."/>
            <person name="Watson M."/>
            <person name="Adriaenssens E.M."/>
            <person name="Foster-Nyarko E."/>
            <person name="Jarju S."/>
            <person name="Secka A."/>
            <person name="Antonio M."/>
            <person name="Oren A."/>
            <person name="Chaudhuri R.R."/>
            <person name="La Ragione R."/>
            <person name="Hildebrand F."/>
            <person name="Pallen M.J."/>
        </authorList>
    </citation>
    <scope>NUCLEOTIDE SEQUENCE</scope>
    <source>
        <strain evidence="2">11167</strain>
    </source>
</reference>
<evidence type="ECO:0000313" key="2">
    <source>
        <dbReference type="EMBL" id="MBO8443199.1"/>
    </source>
</evidence>
<feature type="transmembrane region" description="Helical" evidence="1">
    <location>
        <begin position="7"/>
        <end position="26"/>
    </location>
</feature>
<feature type="transmembrane region" description="Helical" evidence="1">
    <location>
        <begin position="117"/>
        <end position="137"/>
    </location>
</feature>
<dbReference type="Proteomes" id="UP000823633">
    <property type="component" value="Unassembled WGS sequence"/>
</dbReference>
<comment type="caution">
    <text evidence="2">The sequence shown here is derived from an EMBL/GenBank/DDBJ whole genome shotgun (WGS) entry which is preliminary data.</text>
</comment>
<feature type="transmembrane region" description="Helical" evidence="1">
    <location>
        <begin position="143"/>
        <end position="161"/>
    </location>
</feature>
<name>A0A9D9EDN6_9SPIR</name>
<dbReference type="EMBL" id="JADIMU010000033">
    <property type="protein sequence ID" value="MBO8443199.1"/>
    <property type="molecule type" value="Genomic_DNA"/>
</dbReference>
<protein>
    <recommendedName>
        <fullName evidence="4">DUF4129 domain-containing protein</fullName>
    </recommendedName>
</protein>
<feature type="transmembrane region" description="Helical" evidence="1">
    <location>
        <begin position="61"/>
        <end position="81"/>
    </location>
</feature>
<organism evidence="2 3">
    <name type="scientific">Candidatus Aphodenecus pullistercoris</name>
    <dbReference type="NCBI Taxonomy" id="2840669"/>
    <lineage>
        <taxon>Bacteria</taxon>
        <taxon>Pseudomonadati</taxon>
        <taxon>Spirochaetota</taxon>
        <taxon>Spirochaetia</taxon>
        <taxon>Spirochaetales</taxon>
        <taxon>Candidatus Aphodenecus</taxon>
    </lineage>
</organism>
<keyword evidence="1" id="KW-0472">Membrane</keyword>
<sequence length="424" mass="47228">MNDGRVSSALASLSLALIVVTLYNMVTGTPAVALHPLSLLVFAPLMCLIEPEIVRRVSAGGRLVAINFVLVAVACIPVFVLGHDMDMVEGAIAVIIHILFAFLALRLSVNGMDYRHTLRLFDLSLAVFIFCFVYLSLHRQAVALAWPALTATVVAFLCLMYRKRRESGGARMLWMALVCLAVIAVTLAFAVAHGEEAGAVILAIRALFERLVELIVGFFLWLFGLFPHLLPSPEEDFLAIEGEDYARRDLKIGTLNERMVAVIMVSLAALAAAFILFHLLRGLSLQTKRRRRMVEKRGGGRPSVLAALGRAFSDLSGRLSALWLTHRHRRSLGGFYFWLTRRIERHVDESPKAYMERVGGLLAPYGLEGGLKVEGERLERLLYAPDGMDYEVAGLQRKTARCLLRWRLSRLVHHLTSLMRKEQG</sequence>
<evidence type="ECO:0008006" key="4">
    <source>
        <dbReference type="Google" id="ProtNLM"/>
    </source>
</evidence>
<keyword evidence="1" id="KW-1133">Transmembrane helix</keyword>
<proteinExistence type="predicted"/>
<accession>A0A9D9EDN6</accession>
<dbReference type="AlphaFoldDB" id="A0A9D9EDN6"/>
<reference evidence="2" key="1">
    <citation type="submission" date="2020-10" db="EMBL/GenBank/DDBJ databases">
        <authorList>
            <person name="Gilroy R."/>
        </authorList>
    </citation>
    <scope>NUCLEOTIDE SEQUENCE</scope>
    <source>
        <strain evidence="2">11167</strain>
    </source>
</reference>
<evidence type="ECO:0000313" key="3">
    <source>
        <dbReference type="Proteomes" id="UP000823633"/>
    </source>
</evidence>
<keyword evidence="1" id="KW-0812">Transmembrane</keyword>
<feature type="transmembrane region" description="Helical" evidence="1">
    <location>
        <begin position="87"/>
        <end position="105"/>
    </location>
</feature>
<feature type="transmembrane region" description="Helical" evidence="1">
    <location>
        <begin position="173"/>
        <end position="191"/>
    </location>
</feature>